<feature type="transmembrane region" description="Helical" evidence="8">
    <location>
        <begin position="311"/>
        <end position="330"/>
    </location>
</feature>
<dbReference type="GO" id="GO:0022857">
    <property type="term" value="F:transmembrane transporter activity"/>
    <property type="evidence" value="ECO:0007669"/>
    <property type="project" value="InterPro"/>
</dbReference>
<evidence type="ECO:0000313" key="11">
    <source>
        <dbReference type="Proteomes" id="UP000024533"/>
    </source>
</evidence>
<dbReference type="PROSITE" id="PS50850">
    <property type="entry name" value="MFS"/>
    <property type="match status" value="1"/>
</dbReference>
<dbReference type="PANTHER" id="PTHR11360">
    <property type="entry name" value="MONOCARBOXYLATE TRANSPORTER"/>
    <property type="match status" value="1"/>
</dbReference>
<feature type="transmembrane region" description="Helical" evidence="8">
    <location>
        <begin position="88"/>
        <end position="107"/>
    </location>
</feature>
<keyword evidence="6 8" id="KW-0472">Membrane</keyword>
<feature type="transmembrane region" description="Helical" evidence="8">
    <location>
        <begin position="373"/>
        <end position="395"/>
    </location>
</feature>
<feature type="transmembrane region" description="Helical" evidence="8">
    <location>
        <begin position="43"/>
        <end position="68"/>
    </location>
</feature>
<dbReference type="InterPro" id="IPR011701">
    <property type="entry name" value="MFS"/>
</dbReference>
<dbReference type="InterPro" id="IPR020846">
    <property type="entry name" value="MFS_dom"/>
</dbReference>
<comment type="caution">
    <text evidence="10">The sequence shown here is derived from an EMBL/GenBank/DDBJ whole genome shotgun (WGS) entry which is preliminary data.</text>
</comment>
<feature type="transmembrane region" description="Helical" evidence="8">
    <location>
        <begin position="282"/>
        <end position="299"/>
    </location>
</feature>
<evidence type="ECO:0000256" key="8">
    <source>
        <dbReference type="SAM" id="Phobius"/>
    </source>
</evidence>
<feature type="transmembrane region" description="Helical" evidence="8">
    <location>
        <begin position="247"/>
        <end position="270"/>
    </location>
</feature>
<dbReference type="HOGENOM" id="CLU_001265_1_0_1"/>
<evidence type="ECO:0000256" key="5">
    <source>
        <dbReference type="ARBA" id="ARBA00022989"/>
    </source>
</evidence>
<comment type="subcellular location">
    <subcellularLocation>
        <location evidence="1">Membrane</location>
        <topology evidence="1">Multi-pass membrane protein</topology>
    </subcellularLocation>
</comment>
<dbReference type="Proteomes" id="UP000024533">
    <property type="component" value="Unassembled WGS sequence"/>
</dbReference>
<comment type="similarity">
    <text evidence="2">Belongs to the major facilitator superfamily. Monocarboxylate porter (TC 2.A.1.13) family.</text>
</comment>
<name>A0A059JG01_TRIIM</name>
<gene>
    <name evidence="10" type="ORF">H109_01494</name>
</gene>
<organism evidence="10 11">
    <name type="scientific">Trichophyton interdigitale (strain MR816)</name>
    <dbReference type="NCBI Taxonomy" id="1215338"/>
    <lineage>
        <taxon>Eukaryota</taxon>
        <taxon>Fungi</taxon>
        <taxon>Dikarya</taxon>
        <taxon>Ascomycota</taxon>
        <taxon>Pezizomycotina</taxon>
        <taxon>Eurotiomycetes</taxon>
        <taxon>Eurotiomycetidae</taxon>
        <taxon>Onygenales</taxon>
        <taxon>Arthrodermataceae</taxon>
        <taxon>Trichophyton</taxon>
    </lineage>
</organism>
<feature type="transmembrane region" description="Helical" evidence="8">
    <location>
        <begin position="139"/>
        <end position="159"/>
    </location>
</feature>
<keyword evidence="4 8" id="KW-0812">Transmembrane</keyword>
<protein>
    <recommendedName>
        <fullName evidence="9">Major facilitator superfamily (MFS) profile domain-containing protein</fullName>
    </recommendedName>
</protein>
<dbReference type="OMA" id="GWVNCVG"/>
<dbReference type="InterPro" id="IPR050327">
    <property type="entry name" value="Proton-linked_MCT"/>
</dbReference>
<evidence type="ECO:0000313" key="10">
    <source>
        <dbReference type="EMBL" id="KDB26684.1"/>
    </source>
</evidence>
<dbReference type="Pfam" id="PF07690">
    <property type="entry name" value="MFS_1"/>
    <property type="match status" value="1"/>
</dbReference>
<keyword evidence="11" id="KW-1185">Reference proteome</keyword>
<evidence type="ECO:0000259" key="9">
    <source>
        <dbReference type="PROSITE" id="PS50850"/>
    </source>
</evidence>
<feature type="region of interest" description="Disordered" evidence="7">
    <location>
        <begin position="1"/>
        <end position="29"/>
    </location>
</feature>
<evidence type="ECO:0000256" key="4">
    <source>
        <dbReference type="ARBA" id="ARBA00022692"/>
    </source>
</evidence>
<keyword evidence="5 8" id="KW-1133">Transmembrane helix</keyword>
<feature type="transmembrane region" description="Helical" evidence="8">
    <location>
        <begin position="171"/>
        <end position="197"/>
    </location>
</feature>
<dbReference type="InterPro" id="IPR036259">
    <property type="entry name" value="MFS_trans_sf"/>
</dbReference>
<feature type="transmembrane region" description="Helical" evidence="8">
    <location>
        <begin position="203"/>
        <end position="223"/>
    </location>
</feature>
<reference evidence="10 11" key="1">
    <citation type="submission" date="2014-02" db="EMBL/GenBank/DDBJ databases">
        <title>The Genome Sequence of Trichophyton interdigitale MR816.</title>
        <authorList>
            <consortium name="The Broad Institute Genomics Platform"/>
            <person name="Cuomo C.A."/>
            <person name="White T.C."/>
            <person name="Graser Y."/>
            <person name="Martinez-Rossi N."/>
            <person name="Heitman J."/>
            <person name="Young S.K."/>
            <person name="Zeng Q."/>
            <person name="Gargeya S."/>
            <person name="Abouelleil A."/>
            <person name="Alvarado L."/>
            <person name="Chapman S.B."/>
            <person name="Gainer-Dewar J."/>
            <person name="Goldberg J."/>
            <person name="Griggs A."/>
            <person name="Gujja S."/>
            <person name="Hansen M."/>
            <person name="Howarth C."/>
            <person name="Imamovic A."/>
            <person name="Larimer J."/>
            <person name="Martinez D."/>
            <person name="Murphy C."/>
            <person name="Pearson M.D."/>
            <person name="Persinoti G."/>
            <person name="Poon T."/>
            <person name="Priest M."/>
            <person name="Roberts A.D."/>
            <person name="Saif S."/>
            <person name="Shea T.D."/>
            <person name="Sykes S.N."/>
            <person name="Wortman J."/>
            <person name="Nusbaum C."/>
            <person name="Birren B."/>
        </authorList>
    </citation>
    <scope>NUCLEOTIDE SEQUENCE [LARGE SCALE GENOMIC DNA]</scope>
    <source>
        <strain evidence="10 11">MR816</strain>
    </source>
</reference>
<evidence type="ECO:0000256" key="6">
    <source>
        <dbReference type="ARBA" id="ARBA00023136"/>
    </source>
</evidence>
<dbReference type="SUPFAM" id="SSF103473">
    <property type="entry name" value="MFS general substrate transporter"/>
    <property type="match status" value="1"/>
</dbReference>
<dbReference type="GO" id="GO:0016020">
    <property type="term" value="C:membrane"/>
    <property type="evidence" value="ECO:0007669"/>
    <property type="project" value="UniProtKB-SubCell"/>
</dbReference>
<feature type="transmembrane region" description="Helical" evidence="8">
    <location>
        <begin position="336"/>
        <end position="361"/>
    </location>
</feature>
<dbReference type="AlphaFoldDB" id="A0A059JG01"/>
<dbReference type="EMBL" id="AOKY01000108">
    <property type="protein sequence ID" value="KDB26684.1"/>
    <property type="molecule type" value="Genomic_DNA"/>
</dbReference>
<proteinExistence type="inferred from homology"/>
<evidence type="ECO:0000256" key="3">
    <source>
        <dbReference type="ARBA" id="ARBA00022448"/>
    </source>
</evidence>
<keyword evidence="3" id="KW-0813">Transport</keyword>
<dbReference type="Gene3D" id="1.20.1250.20">
    <property type="entry name" value="MFS general substrate transporter like domains"/>
    <property type="match status" value="2"/>
</dbReference>
<evidence type="ECO:0000256" key="2">
    <source>
        <dbReference type="ARBA" id="ARBA00006727"/>
    </source>
</evidence>
<accession>A0A059JG01</accession>
<evidence type="ECO:0000256" key="1">
    <source>
        <dbReference type="ARBA" id="ARBA00004141"/>
    </source>
</evidence>
<evidence type="ECO:0000256" key="7">
    <source>
        <dbReference type="SAM" id="MobiDB-lite"/>
    </source>
</evidence>
<feature type="domain" description="Major facilitator superfamily (MFS) profile" evidence="9">
    <location>
        <begin position="247"/>
        <end position="435"/>
    </location>
</feature>
<dbReference type="PANTHER" id="PTHR11360:SF224">
    <property type="entry name" value="MAJOR FACILITATOR SUPERFAMILY (MFS) PROFILE DOMAIN-CONTAINING PROTEIN-RELATED"/>
    <property type="match status" value="1"/>
</dbReference>
<feature type="transmembrane region" description="Helical" evidence="8">
    <location>
        <begin position="401"/>
        <end position="422"/>
    </location>
</feature>
<dbReference type="OrthoDB" id="5667at2759"/>
<sequence length="435" mass="47236">MSGNLNTDHKKGHLGNDPEKLSPVSETSPWNDLENDYPEGGRAAWLTVAGASATLFVSFGWVNCVGIFQNYYHTHQLKAYTESEVAWISSLQVFFMLFCGPFFGRIFDNFGHSYLVMVGTALHVGGLTIASFMDTYYGLLLSQAVCSALGASMVFYPSVACVSTWFYKRRAAALGPVVAGSSLGGVIFPIMVIHLIPKWGFNWTMRACALLILCLLLFTNFTLKSRLPPSKRRWHISEMTRPMKEPAFIALAAAVFFYYWGMFLPVTYIVVAARKKGMSQHMANYMVPILNAASILGRTAPNVIADKVGRYNIMIIMCSITSLLILGLWMTASNNLAMILFAVFFGVSSGSGVGLTPALVAQVSPMKEIGTRTGLVFAIGSLAGLSGSPIGGQIIEASSGSLRYMMVFAGVNCIIGTLFFVVARLNLGGMKMANI</sequence>